<evidence type="ECO:0000256" key="2">
    <source>
        <dbReference type="SAM" id="Phobius"/>
    </source>
</evidence>
<keyword evidence="2" id="KW-0812">Transmembrane</keyword>
<proteinExistence type="predicted"/>
<accession>K0PV57</accession>
<gene>
    <name evidence="3" type="ORF">BN77_2489</name>
</gene>
<reference evidence="3 4" key="1">
    <citation type="journal article" date="2013" name="Genome Announc.">
        <title>Draft Genome Sequence of Rhizobium mesoamericanum STM3625, a Nitrogen-Fixing Symbiont of Mimosa pudica Isolated in French Guiana (South America).</title>
        <authorList>
            <person name="Moulin L."/>
            <person name="Mornico D."/>
            <person name="Melkonian R."/>
            <person name="Klonowska A."/>
        </authorList>
    </citation>
    <scope>NUCLEOTIDE SEQUENCE [LARGE SCALE GENOMIC DNA]</scope>
    <source>
        <strain evidence="3 4">STM3625</strain>
    </source>
</reference>
<dbReference type="eggNOG" id="COG5616">
    <property type="taxonomic scope" value="Bacteria"/>
</dbReference>
<evidence type="ECO:0000313" key="3">
    <source>
        <dbReference type="EMBL" id="CCM75345.1"/>
    </source>
</evidence>
<evidence type="ECO:0000313" key="4">
    <source>
        <dbReference type="Proteomes" id="UP000009319"/>
    </source>
</evidence>
<keyword evidence="2" id="KW-1133">Transmembrane helix</keyword>
<feature type="region of interest" description="Disordered" evidence="1">
    <location>
        <begin position="302"/>
        <end position="353"/>
    </location>
</feature>
<organism evidence="3 4">
    <name type="scientific">Rhizobium mesoamericanum STM3625</name>
    <dbReference type="NCBI Taxonomy" id="1211777"/>
    <lineage>
        <taxon>Bacteria</taxon>
        <taxon>Pseudomonadati</taxon>
        <taxon>Pseudomonadota</taxon>
        <taxon>Alphaproteobacteria</taxon>
        <taxon>Hyphomicrobiales</taxon>
        <taxon>Rhizobiaceae</taxon>
        <taxon>Rhizobium/Agrobacterium group</taxon>
        <taxon>Rhizobium</taxon>
    </lineage>
</organism>
<dbReference type="RefSeq" id="WP_007531996.1">
    <property type="nucleotide sequence ID" value="NZ_HF536772.1"/>
</dbReference>
<dbReference type="AlphaFoldDB" id="K0PV57"/>
<dbReference type="HOGENOM" id="CLU_873986_0_0_5"/>
<keyword evidence="4" id="KW-1185">Reference proteome</keyword>
<comment type="caution">
    <text evidence="3">The sequence shown here is derived from an EMBL/GenBank/DDBJ whole genome shotgun (WGS) entry which is preliminary data.</text>
</comment>
<name>K0PV57_9HYPH</name>
<evidence type="ECO:0000256" key="1">
    <source>
        <dbReference type="SAM" id="MobiDB-lite"/>
    </source>
</evidence>
<feature type="region of interest" description="Disordered" evidence="1">
    <location>
        <begin position="119"/>
        <end position="138"/>
    </location>
</feature>
<feature type="transmembrane region" description="Helical" evidence="2">
    <location>
        <begin position="146"/>
        <end position="167"/>
    </location>
</feature>
<feature type="compositionally biased region" description="Basic and acidic residues" evidence="1">
    <location>
        <begin position="317"/>
        <end position="326"/>
    </location>
</feature>
<keyword evidence="2" id="KW-0472">Membrane</keyword>
<dbReference type="Proteomes" id="UP000009319">
    <property type="component" value="Unassembled WGS sequence"/>
</dbReference>
<sequence length="353" mass="38425">MANAEDFNGAAEAPSKSDVQVQLERILASGDLCLPDRARSFLRYVVEETLAERSEYLKAYTIAHTIFRRSNFDAQNDPAVRIEAGRIRRELERFYLLSRQPEPVLITIPKGGYVPSFRANPEHDRTSAAQPARNEARSEGAPKLSVGFIAAVVGLSFLGITTMSLLFRPDLSTETVHNLINEMPPPTVVVEPFDDAGGSGQTAEVSRVLRDEIIVKLVAAGRRTVIATPTGLSTSADERYVLQGSVRGSDELIRLTTRLVRQADGAVLWSDGYNLNQRSDTSIGPEEAVATQVARGISGPLKIASLSPRPTMPPTEQRMRPEHGGGRESGVMSGEPQSLARNMGHAAIPDRPF</sequence>
<protein>
    <submittedName>
        <fullName evidence="3">Uncharacterized protein</fullName>
    </submittedName>
</protein>
<dbReference type="EMBL" id="CANI01000013">
    <property type="protein sequence ID" value="CCM75345.1"/>
    <property type="molecule type" value="Genomic_DNA"/>
</dbReference>
<dbReference type="STRING" id="1211777.BN77_2489"/>